<dbReference type="RefSeq" id="WP_206707584.1">
    <property type="nucleotide sequence ID" value="NZ_CP059066.1"/>
</dbReference>
<evidence type="ECO:0000313" key="1">
    <source>
        <dbReference type="EMBL" id="QSQ10275.1"/>
    </source>
</evidence>
<sequence length="139" mass="15406">MSDLELAKRSLLCDSSLSVVLVKDGKILAKRTEKGIIPILSIIEDMKTKLDGASIADKVLGKAAAVLSYNAGIKHFFAKVISERALKYLEQKGAYVEKGKVVQYILNREQTDLCPIEKLTGDSEDPVELTRKIRAFLRI</sequence>
<accession>A0A8A0RPF3</accession>
<name>A0A8A0RPF3_9FIRM</name>
<dbReference type="EMBL" id="CP059066">
    <property type="protein sequence ID" value="QSQ10275.1"/>
    <property type="molecule type" value="Genomic_DNA"/>
</dbReference>
<proteinExistence type="predicted"/>
<dbReference type="GO" id="GO:0003824">
    <property type="term" value="F:catalytic activity"/>
    <property type="evidence" value="ECO:0007669"/>
    <property type="project" value="InterPro"/>
</dbReference>
<dbReference type="InterPro" id="IPR037081">
    <property type="entry name" value="Hyp_TM1506"/>
</dbReference>
<keyword evidence="2" id="KW-1185">Reference proteome</keyword>
<dbReference type="Proteomes" id="UP000662904">
    <property type="component" value="Chromosome"/>
</dbReference>
<dbReference type="Pfam" id="PF08973">
    <property type="entry name" value="TM1506"/>
    <property type="match status" value="1"/>
</dbReference>
<evidence type="ECO:0008006" key="3">
    <source>
        <dbReference type="Google" id="ProtNLM"/>
    </source>
</evidence>
<organism evidence="1 2">
    <name type="scientific">Koleobacter methoxysyntrophicus</name>
    <dbReference type="NCBI Taxonomy" id="2751313"/>
    <lineage>
        <taxon>Bacteria</taxon>
        <taxon>Bacillati</taxon>
        <taxon>Bacillota</taxon>
        <taxon>Clostridia</taxon>
        <taxon>Koleobacterales</taxon>
        <taxon>Koleobacteraceae</taxon>
        <taxon>Koleobacter</taxon>
    </lineage>
</organism>
<reference evidence="1" key="1">
    <citation type="submission" date="2020-07" db="EMBL/GenBank/DDBJ databases">
        <title>Koleobacter methoxysyntrophicus gen. nov., sp. nov., a novel anaerobic bacterium isolated from deep subsurface oil field and proposal of Koleobacterales ord. nov. in the phylum Firmicutes.</title>
        <authorList>
            <person name="Sakamoto S."/>
            <person name="Tamaki H."/>
        </authorList>
    </citation>
    <scope>NUCLEOTIDE SEQUENCE</scope>
    <source>
        <strain evidence="1">NRmbB1</strain>
    </source>
</reference>
<evidence type="ECO:0000313" key="2">
    <source>
        <dbReference type="Proteomes" id="UP000662904"/>
    </source>
</evidence>
<dbReference type="KEGG" id="kme:H0A61_02676"/>
<dbReference type="AlphaFoldDB" id="A0A8A0RPF3"/>
<dbReference type="SUPFAM" id="SSF53927">
    <property type="entry name" value="Cytidine deaminase-like"/>
    <property type="match status" value="1"/>
</dbReference>
<gene>
    <name evidence="1" type="ORF">H0A61_02676</name>
</gene>
<protein>
    <recommendedName>
        <fullName evidence="3">DUF1893 domain-containing protein</fullName>
    </recommendedName>
</protein>
<dbReference type="InterPro" id="IPR016193">
    <property type="entry name" value="Cytidine_deaminase-like"/>
</dbReference>
<dbReference type="InterPro" id="IPR015067">
    <property type="entry name" value="DUF1893_TM1506-like"/>
</dbReference>
<dbReference type="Gene3D" id="3.40.140.30">
    <property type="entry name" value="Hypothetical protein TM1506"/>
    <property type="match status" value="1"/>
</dbReference>